<organism evidence="2">
    <name type="scientific">bioreactor metagenome</name>
    <dbReference type="NCBI Taxonomy" id="1076179"/>
    <lineage>
        <taxon>unclassified sequences</taxon>
        <taxon>metagenomes</taxon>
        <taxon>ecological metagenomes</taxon>
    </lineage>
</organism>
<feature type="compositionally biased region" description="Basic residues" evidence="1">
    <location>
        <begin position="49"/>
        <end position="60"/>
    </location>
</feature>
<accession>A0A645ERE9</accession>
<proteinExistence type="predicted"/>
<name>A0A645ERE9_9ZZZZ</name>
<dbReference type="EMBL" id="VSSQ01050543">
    <property type="protein sequence ID" value="MPN04625.1"/>
    <property type="molecule type" value="Genomic_DNA"/>
</dbReference>
<gene>
    <name evidence="2" type="ORF">SDC9_151870</name>
</gene>
<sequence>MMITSNHGGFAGVQPPAMYPAPGSYRFIRADIFLRAEAFPPEEKIQKEHHLRPRRLRRSTAARNASSSGQHSLIGVELPGAIRFS</sequence>
<reference evidence="2" key="1">
    <citation type="submission" date="2019-08" db="EMBL/GenBank/DDBJ databases">
        <authorList>
            <person name="Kucharzyk K."/>
            <person name="Murdoch R.W."/>
            <person name="Higgins S."/>
            <person name="Loffler F."/>
        </authorList>
    </citation>
    <scope>NUCLEOTIDE SEQUENCE</scope>
</reference>
<protein>
    <submittedName>
        <fullName evidence="2">Uncharacterized protein</fullName>
    </submittedName>
</protein>
<evidence type="ECO:0000313" key="2">
    <source>
        <dbReference type="EMBL" id="MPN04625.1"/>
    </source>
</evidence>
<evidence type="ECO:0000256" key="1">
    <source>
        <dbReference type="SAM" id="MobiDB-lite"/>
    </source>
</evidence>
<comment type="caution">
    <text evidence="2">The sequence shown here is derived from an EMBL/GenBank/DDBJ whole genome shotgun (WGS) entry which is preliminary data.</text>
</comment>
<dbReference type="AlphaFoldDB" id="A0A645ERE9"/>
<feature type="region of interest" description="Disordered" evidence="1">
    <location>
        <begin position="46"/>
        <end position="71"/>
    </location>
</feature>